<proteinExistence type="predicted"/>
<keyword evidence="2" id="KW-1185">Reference proteome</keyword>
<organism evidence="1 2">
    <name type="scientific">Evansella caseinilytica</name>
    <dbReference type="NCBI Taxonomy" id="1503961"/>
    <lineage>
        <taxon>Bacteria</taxon>
        <taxon>Bacillati</taxon>
        <taxon>Bacillota</taxon>
        <taxon>Bacilli</taxon>
        <taxon>Bacillales</taxon>
        <taxon>Bacillaceae</taxon>
        <taxon>Evansella</taxon>
    </lineage>
</organism>
<name>A0A1H3GWG3_9BACI</name>
<reference evidence="2" key="1">
    <citation type="submission" date="2016-10" db="EMBL/GenBank/DDBJ databases">
        <authorList>
            <person name="Varghese N."/>
            <person name="Submissions S."/>
        </authorList>
    </citation>
    <scope>NUCLEOTIDE SEQUENCE [LARGE SCALE GENOMIC DNA]</scope>
    <source>
        <strain evidence="2">SP</strain>
    </source>
</reference>
<evidence type="ECO:0000313" key="1">
    <source>
        <dbReference type="EMBL" id="SDY06689.1"/>
    </source>
</evidence>
<dbReference type="OrthoDB" id="10007165at2"/>
<dbReference type="EMBL" id="FNPI01000001">
    <property type="protein sequence ID" value="SDY06689.1"/>
    <property type="molecule type" value="Genomic_DNA"/>
</dbReference>
<gene>
    <name evidence="1" type="ORF">SAMN05421736_101283</name>
</gene>
<sequence>MPASYRTENSLSLTDANQITTFQAFINAVMKKILLELDCDSRKALNILYRECHPCVTTIFSSSKDFFLKMTAVVDYILQILPALMMFRLTMMKEMEGTCIFIGENREAPFQHEAWVFVTLEQLQSPSFRADIQRSLNNISPISPPPCSVYCLENGEMIKI</sequence>
<accession>A0A1H3GWG3</accession>
<dbReference type="Proteomes" id="UP000198935">
    <property type="component" value="Unassembled WGS sequence"/>
</dbReference>
<dbReference type="AlphaFoldDB" id="A0A1H3GWG3"/>
<evidence type="ECO:0000313" key="2">
    <source>
        <dbReference type="Proteomes" id="UP000198935"/>
    </source>
</evidence>
<protein>
    <submittedName>
        <fullName evidence="1">Uncharacterized protein</fullName>
    </submittedName>
</protein>